<accession>A0A6M3JIU8</accession>
<dbReference type="AlphaFoldDB" id="A0A6M3JIU8"/>
<evidence type="ECO:0000313" key="1">
    <source>
        <dbReference type="EMBL" id="QJA68971.1"/>
    </source>
</evidence>
<gene>
    <name evidence="1" type="ORF">MM415A05268_0001</name>
</gene>
<proteinExistence type="predicted"/>
<sequence>MDKIKICPRCEDYLSEQWIRGRKLQQYCKKCGWVGLTRIPEKQEIKSAKVINANRFNGFYVEIFDKYGHILLSSQSYDDRNKAIERIKRELRYSTYDLHAGPYTAILWPDKVTIVGEIFK</sequence>
<dbReference type="EMBL" id="MT141666">
    <property type="protein sequence ID" value="QJA68971.1"/>
    <property type="molecule type" value="Genomic_DNA"/>
</dbReference>
<reference evidence="1" key="1">
    <citation type="submission" date="2020-03" db="EMBL/GenBank/DDBJ databases">
        <title>The deep terrestrial virosphere.</title>
        <authorList>
            <person name="Holmfeldt K."/>
            <person name="Nilsson E."/>
            <person name="Simone D."/>
            <person name="Lopez-Fernandez M."/>
            <person name="Wu X."/>
            <person name="de Brujin I."/>
            <person name="Lundin D."/>
            <person name="Andersson A."/>
            <person name="Bertilsson S."/>
            <person name="Dopson M."/>
        </authorList>
    </citation>
    <scope>NUCLEOTIDE SEQUENCE</scope>
    <source>
        <strain evidence="1">MM415A05268</strain>
    </source>
</reference>
<protein>
    <submittedName>
        <fullName evidence="1">Uncharacterized protein</fullName>
    </submittedName>
</protein>
<organism evidence="1">
    <name type="scientific">viral metagenome</name>
    <dbReference type="NCBI Taxonomy" id="1070528"/>
    <lineage>
        <taxon>unclassified sequences</taxon>
        <taxon>metagenomes</taxon>
        <taxon>organismal metagenomes</taxon>
    </lineage>
</organism>
<name>A0A6M3JIU8_9ZZZZ</name>